<proteinExistence type="inferred from homology"/>
<comment type="caution">
    <text evidence="8">The sequence shown here is derived from an EMBL/GenBank/DDBJ whole genome shotgun (WGS) entry which is preliminary data.</text>
</comment>
<dbReference type="Proteomes" id="UP000779574">
    <property type="component" value="Unassembled WGS sequence"/>
</dbReference>
<evidence type="ECO:0000313" key="9">
    <source>
        <dbReference type="Proteomes" id="UP000779574"/>
    </source>
</evidence>
<accession>A0A9P8EW81</accession>
<evidence type="ECO:0000256" key="3">
    <source>
        <dbReference type="ARBA" id="ARBA00022664"/>
    </source>
</evidence>
<evidence type="ECO:0000256" key="5">
    <source>
        <dbReference type="ARBA" id="ARBA00023187"/>
    </source>
</evidence>
<organism evidence="8 9">
    <name type="scientific">Aureobasidium melanogenum</name>
    <name type="common">Aureobasidium pullulans var. melanogenum</name>
    <dbReference type="NCBI Taxonomy" id="46634"/>
    <lineage>
        <taxon>Eukaryota</taxon>
        <taxon>Fungi</taxon>
        <taxon>Dikarya</taxon>
        <taxon>Ascomycota</taxon>
        <taxon>Pezizomycotina</taxon>
        <taxon>Dothideomycetes</taxon>
        <taxon>Dothideomycetidae</taxon>
        <taxon>Dothideales</taxon>
        <taxon>Saccotheciaceae</taxon>
        <taxon>Aureobasidium</taxon>
    </lineage>
</organism>
<evidence type="ECO:0000313" key="8">
    <source>
        <dbReference type="EMBL" id="KAG9700133.1"/>
    </source>
</evidence>
<dbReference type="AlphaFoldDB" id="A0A9P8EW81"/>
<dbReference type="Pfam" id="PF03371">
    <property type="entry name" value="PRP38"/>
    <property type="match status" value="1"/>
</dbReference>
<evidence type="ECO:0000256" key="7">
    <source>
        <dbReference type="RuleBase" id="RU367025"/>
    </source>
</evidence>
<comment type="similarity">
    <text evidence="2 7">Belongs to the PRP38 family.</text>
</comment>
<dbReference type="GO" id="GO:0005681">
    <property type="term" value="C:spliceosomal complex"/>
    <property type="evidence" value="ECO:0007669"/>
    <property type="project" value="UniProtKB-KW"/>
</dbReference>
<comment type="function">
    <text evidence="7">Required for pre-mRNA splicing.</text>
</comment>
<dbReference type="EMBL" id="JAHFXF010000021">
    <property type="protein sequence ID" value="KAG9700133.1"/>
    <property type="molecule type" value="Genomic_DNA"/>
</dbReference>
<feature type="non-terminal residue" evidence="8">
    <location>
        <position position="1"/>
    </location>
</feature>
<gene>
    <name evidence="8" type="ORF">KCU76_g987</name>
</gene>
<reference evidence="8" key="1">
    <citation type="journal article" date="2021" name="J Fungi (Basel)">
        <title>Virulence traits and population genomics of the black yeast Aureobasidium melanogenum.</title>
        <authorList>
            <person name="Cernosa A."/>
            <person name="Sun X."/>
            <person name="Gostincar C."/>
            <person name="Fang C."/>
            <person name="Gunde-Cimerman N."/>
            <person name="Song Z."/>
        </authorList>
    </citation>
    <scope>NUCLEOTIDE SEQUENCE</scope>
    <source>
        <strain evidence="8">EXF-9911</strain>
    </source>
</reference>
<evidence type="ECO:0000256" key="4">
    <source>
        <dbReference type="ARBA" id="ARBA00022728"/>
    </source>
</evidence>
<name>A0A9P8EW81_AURME</name>
<keyword evidence="5 7" id="KW-0508">mRNA splicing</keyword>
<evidence type="ECO:0000256" key="6">
    <source>
        <dbReference type="ARBA" id="ARBA00023242"/>
    </source>
</evidence>
<comment type="subcellular location">
    <subcellularLocation>
        <location evidence="1 7">Nucleus</location>
    </subcellularLocation>
</comment>
<keyword evidence="4 7" id="KW-0747">Spliceosome</keyword>
<keyword evidence="3 7" id="KW-0507">mRNA processing</keyword>
<sequence length="354" mass="39875">MAHQADATRMLDDRGYTGTLIRGQNPLLLFEKAVRDRIVDSYYWKEQCFGLNAATLCDRAVDLTFIGGTYGIGQKPTPFLCLAFKLLQITPEKEIILHYLQQEDWKYLRALAAFYIRLTWEPKDIYQTLEAYLSDYRKLKRRTRDAYTLSYVDQFIDDLLTKDRVCATSLWKMPSRTQLEDLDVLEPRVSPLGDEIDELDAEDEDMKDGSDAEVEEVRNKAEVEVMKEEEEAGAEATIATTEEAGVTVMKEQGVTVATATTGGEVTVVTCHTGEGARYQDPGHVREVEQLVEPLSTSGRKLAMISNSMVTSRLCLLRLSKYTTTIASCMSVKLPYQQSLSAATYKTHASISERA</sequence>
<dbReference type="InterPro" id="IPR005037">
    <property type="entry name" value="PRP38"/>
</dbReference>
<protein>
    <recommendedName>
        <fullName evidence="7">Pre-mRNA-splicing factor 38</fullName>
    </recommendedName>
</protein>
<keyword evidence="6 7" id="KW-0539">Nucleus</keyword>
<evidence type="ECO:0000256" key="1">
    <source>
        <dbReference type="ARBA" id="ARBA00004123"/>
    </source>
</evidence>
<evidence type="ECO:0000256" key="2">
    <source>
        <dbReference type="ARBA" id="ARBA00006164"/>
    </source>
</evidence>
<dbReference type="PANTHER" id="PTHR23142">
    <property type="entry name" value="PRE-MRNA-SPLICING FACTOR 38A-RELATED"/>
    <property type="match status" value="1"/>
</dbReference>
<dbReference type="GO" id="GO:0000398">
    <property type="term" value="P:mRNA splicing, via spliceosome"/>
    <property type="evidence" value="ECO:0007669"/>
    <property type="project" value="UniProtKB-UniRule"/>
</dbReference>
<reference evidence="8" key="2">
    <citation type="submission" date="2021-08" db="EMBL/GenBank/DDBJ databases">
        <authorList>
            <person name="Gostincar C."/>
            <person name="Sun X."/>
            <person name="Song Z."/>
            <person name="Gunde-Cimerman N."/>
        </authorList>
    </citation>
    <scope>NUCLEOTIDE SEQUENCE</scope>
    <source>
        <strain evidence="8">EXF-9911</strain>
    </source>
</reference>